<comment type="caution">
    <text evidence="9">The sequence shown here is derived from an EMBL/GenBank/DDBJ whole genome shotgun (WGS) entry which is preliminary data.</text>
</comment>
<gene>
    <name evidence="9" type="ORF">FWILDA_LOCUS9477</name>
</gene>
<dbReference type="Proteomes" id="UP001153678">
    <property type="component" value="Unassembled WGS sequence"/>
</dbReference>
<dbReference type="PANTHER" id="PTHR12896">
    <property type="entry name" value="PAX6 NEIGHBOR PROTEIN PAXNEB"/>
    <property type="match status" value="1"/>
</dbReference>
<keyword evidence="6" id="KW-0963">Cytoplasm</keyword>
<comment type="subcellular location">
    <subcellularLocation>
        <location evidence="2">Cytoplasm</location>
    </subcellularLocation>
    <subcellularLocation>
        <location evidence="1">Nucleus</location>
    </subcellularLocation>
</comment>
<comment type="similarity">
    <text evidence="4">Belongs to the ELP4 family.</text>
</comment>
<evidence type="ECO:0000256" key="4">
    <source>
        <dbReference type="ARBA" id="ARBA00007573"/>
    </source>
</evidence>
<dbReference type="EMBL" id="CAMKVN010002240">
    <property type="protein sequence ID" value="CAI2180224.1"/>
    <property type="molecule type" value="Genomic_DNA"/>
</dbReference>
<keyword evidence="10" id="KW-1185">Reference proteome</keyword>
<feature type="non-terminal residue" evidence="9">
    <location>
        <position position="1"/>
    </location>
</feature>
<dbReference type="GO" id="GO:0005737">
    <property type="term" value="C:cytoplasm"/>
    <property type="evidence" value="ECO:0007669"/>
    <property type="project" value="UniProtKB-SubCell"/>
</dbReference>
<dbReference type="PANTHER" id="PTHR12896:SF1">
    <property type="entry name" value="ELONGATOR COMPLEX PROTEIN 4"/>
    <property type="match status" value="1"/>
</dbReference>
<name>A0A9W4STE7_9GLOM</name>
<dbReference type="OrthoDB" id="289162at2759"/>
<evidence type="ECO:0000313" key="10">
    <source>
        <dbReference type="Proteomes" id="UP001153678"/>
    </source>
</evidence>
<dbReference type="Pfam" id="PF05625">
    <property type="entry name" value="PAXNEB"/>
    <property type="match status" value="1"/>
</dbReference>
<evidence type="ECO:0000256" key="7">
    <source>
        <dbReference type="ARBA" id="ARBA00022694"/>
    </source>
</evidence>
<dbReference type="InterPro" id="IPR027417">
    <property type="entry name" value="P-loop_NTPase"/>
</dbReference>
<protein>
    <recommendedName>
        <fullName evidence="5">Elongator complex protein 4</fullName>
    </recommendedName>
</protein>
<keyword evidence="7" id="KW-0819">tRNA processing</keyword>
<dbReference type="AlphaFoldDB" id="A0A9W4STE7"/>
<evidence type="ECO:0000256" key="1">
    <source>
        <dbReference type="ARBA" id="ARBA00004123"/>
    </source>
</evidence>
<organism evidence="9 10">
    <name type="scientific">Funneliformis geosporum</name>
    <dbReference type="NCBI Taxonomy" id="1117311"/>
    <lineage>
        <taxon>Eukaryota</taxon>
        <taxon>Fungi</taxon>
        <taxon>Fungi incertae sedis</taxon>
        <taxon>Mucoromycota</taxon>
        <taxon>Glomeromycotina</taxon>
        <taxon>Glomeromycetes</taxon>
        <taxon>Glomerales</taxon>
        <taxon>Glomeraceae</taxon>
        <taxon>Funneliformis</taxon>
    </lineage>
</organism>
<reference evidence="9" key="1">
    <citation type="submission" date="2022-08" db="EMBL/GenBank/DDBJ databases">
        <authorList>
            <person name="Kallberg Y."/>
            <person name="Tangrot J."/>
            <person name="Rosling A."/>
        </authorList>
    </citation>
    <scope>NUCLEOTIDE SEQUENCE</scope>
    <source>
        <strain evidence="9">Wild A</strain>
    </source>
</reference>
<dbReference type="GO" id="GO:0008023">
    <property type="term" value="C:transcription elongation factor complex"/>
    <property type="evidence" value="ECO:0007669"/>
    <property type="project" value="TreeGrafter"/>
</dbReference>
<comment type="pathway">
    <text evidence="3">tRNA modification; 5-methoxycarbonylmethyl-2-thiouridine-tRNA biosynthesis.</text>
</comment>
<evidence type="ECO:0000256" key="3">
    <source>
        <dbReference type="ARBA" id="ARBA00005043"/>
    </source>
</evidence>
<dbReference type="GO" id="GO:0033588">
    <property type="term" value="C:elongator holoenzyme complex"/>
    <property type="evidence" value="ECO:0007669"/>
    <property type="project" value="InterPro"/>
</dbReference>
<evidence type="ECO:0000256" key="5">
    <source>
        <dbReference type="ARBA" id="ARBA00020265"/>
    </source>
</evidence>
<sequence length="183" mass="20644">MIFKHILGGGVPIGSVLLIKEDRHTEYARLLLSKYFLVQGIVGVDNTIELEEKMTIAWRYKGLKIKLPSSNVERNALRIQSLHHHGNQDHLICRLQVVIQVPHIGLFHVHSLISLSTKLSVLSSGSGNNPRFKSNERRVTNKSVKKDDINKLGIGSGCGAIYTRKKMLIHMISKRHLNNLVMQ</sequence>
<dbReference type="InterPro" id="IPR008728">
    <property type="entry name" value="Elongator_complex_protein_4"/>
</dbReference>
<keyword evidence="8" id="KW-0539">Nucleus</keyword>
<accession>A0A9W4STE7</accession>
<dbReference type="GO" id="GO:0002098">
    <property type="term" value="P:tRNA wobble uridine modification"/>
    <property type="evidence" value="ECO:0007669"/>
    <property type="project" value="InterPro"/>
</dbReference>
<evidence type="ECO:0000313" key="9">
    <source>
        <dbReference type="EMBL" id="CAI2180224.1"/>
    </source>
</evidence>
<evidence type="ECO:0000256" key="2">
    <source>
        <dbReference type="ARBA" id="ARBA00004496"/>
    </source>
</evidence>
<evidence type="ECO:0000256" key="6">
    <source>
        <dbReference type="ARBA" id="ARBA00022490"/>
    </source>
</evidence>
<dbReference type="Gene3D" id="3.40.50.300">
    <property type="entry name" value="P-loop containing nucleotide triphosphate hydrolases"/>
    <property type="match status" value="1"/>
</dbReference>
<proteinExistence type="inferred from homology"/>
<evidence type="ECO:0000256" key="8">
    <source>
        <dbReference type="ARBA" id="ARBA00023242"/>
    </source>
</evidence>